<evidence type="ECO:0000256" key="2">
    <source>
        <dbReference type="ARBA" id="ARBA00022448"/>
    </source>
</evidence>
<feature type="domain" description="Neurotransmitter-gated ion-channel transmembrane" evidence="22">
    <location>
        <begin position="232"/>
        <end position="321"/>
    </location>
</feature>
<dbReference type="PANTHER" id="PTHR18945">
    <property type="entry name" value="NEUROTRANSMITTER GATED ION CHANNEL"/>
    <property type="match status" value="1"/>
</dbReference>
<evidence type="ECO:0000256" key="17">
    <source>
        <dbReference type="ARBA" id="ARBA00023303"/>
    </source>
</evidence>
<dbReference type="SUPFAM" id="SSF63712">
    <property type="entry name" value="Nicotinic receptor ligand binding domain-like"/>
    <property type="match status" value="1"/>
</dbReference>
<evidence type="ECO:0000256" key="14">
    <source>
        <dbReference type="ARBA" id="ARBA00023214"/>
    </source>
</evidence>
<keyword evidence="13" id="KW-0325">Glycoprotein</keyword>
<comment type="subcellular location">
    <subcellularLocation>
        <location evidence="18">Postsynaptic cell membrane</location>
        <topology evidence="18">Multi-pass membrane protein</topology>
    </subcellularLocation>
</comment>
<dbReference type="Proteomes" id="UP000274131">
    <property type="component" value="Unassembled WGS sequence"/>
</dbReference>
<reference evidence="25" key="1">
    <citation type="submission" date="2017-02" db="UniProtKB">
        <authorList>
            <consortium name="WormBaseParasite"/>
        </authorList>
    </citation>
    <scope>IDENTIFICATION</scope>
</reference>
<evidence type="ECO:0000256" key="12">
    <source>
        <dbReference type="ARBA" id="ARBA00023173"/>
    </source>
</evidence>
<dbReference type="FunFam" id="2.70.170.10:FF:000021">
    <property type="entry name" value="Gamma-aminobutyric acid receptor isoform 3b"/>
    <property type="match status" value="1"/>
</dbReference>
<evidence type="ECO:0000256" key="13">
    <source>
        <dbReference type="ARBA" id="ARBA00023180"/>
    </source>
</evidence>
<accession>A0A0N4VBL3</accession>
<dbReference type="GO" id="GO:0005230">
    <property type="term" value="F:extracellular ligand-gated monoatomic ion channel activity"/>
    <property type="evidence" value="ECO:0007669"/>
    <property type="project" value="InterPro"/>
</dbReference>
<dbReference type="Gene3D" id="2.70.170.10">
    <property type="entry name" value="Neurotransmitter-gated ion-channel ligand-binding domain"/>
    <property type="match status" value="1"/>
</dbReference>
<keyword evidence="10" id="KW-1015">Disulfide bond</keyword>
<dbReference type="GO" id="GO:0045211">
    <property type="term" value="C:postsynaptic membrane"/>
    <property type="evidence" value="ECO:0007669"/>
    <property type="project" value="UniProtKB-SubCell"/>
</dbReference>
<feature type="domain" description="Neurotransmitter-gated ion-channel ligand-binding" evidence="21">
    <location>
        <begin position="22"/>
        <end position="224"/>
    </location>
</feature>
<evidence type="ECO:0000313" key="24">
    <source>
        <dbReference type="Proteomes" id="UP000274131"/>
    </source>
</evidence>
<keyword evidence="12" id="KW-0869">Chloride channel</keyword>
<dbReference type="PRINTS" id="PR00252">
    <property type="entry name" value="NRIONCHANNEL"/>
</dbReference>
<dbReference type="InterPro" id="IPR006029">
    <property type="entry name" value="Neurotrans-gated_channel_TM"/>
</dbReference>
<evidence type="ECO:0000256" key="5">
    <source>
        <dbReference type="ARBA" id="ARBA00022729"/>
    </source>
</evidence>
<evidence type="ECO:0000259" key="21">
    <source>
        <dbReference type="Pfam" id="PF02931"/>
    </source>
</evidence>
<dbReference type="NCBIfam" id="TIGR00860">
    <property type="entry name" value="LIC"/>
    <property type="match status" value="1"/>
</dbReference>
<dbReference type="Pfam" id="PF02931">
    <property type="entry name" value="Neur_chan_LBD"/>
    <property type="match status" value="1"/>
</dbReference>
<dbReference type="InterPro" id="IPR038050">
    <property type="entry name" value="Neuro_actylchol_rec"/>
</dbReference>
<dbReference type="Pfam" id="PF02932">
    <property type="entry name" value="Neur_chan_memb"/>
    <property type="match status" value="1"/>
</dbReference>
<dbReference type="InterPro" id="IPR006028">
    <property type="entry name" value="GABAA/Glycine_rcpt"/>
</dbReference>
<evidence type="ECO:0000256" key="8">
    <source>
        <dbReference type="ARBA" id="ARBA00023065"/>
    </source>
</evidence>
<keyword evidence="17" id="KW-0407">Ion channel</keyword>
<protein>
    <recommendedName>
        <fullName evidence="19">Gamma-aminobutyric acid receptor subunit beta</fullName>
    </recommendedName>
</protein>
<dbReference type="InterPro" id="IPR036719">
    <property type="entry name" value="Neuro-gated_channel_TM_sf"/>
</dbReference>
<dbReference type="SUPFAM" id="SSF90112">
    <property type="entry name" value="Neurotransmitter-gated ion-channel transmembrane pore"/>
    <property type="match status" value="1"/>
</dbReference>
<dbReference type="InterPro" id="IPR006201">
    <property type="entry name" value="Neur_channel"/>
</dbReference>
<evidence type="ECO:0000256" key="18">
    <source>
        <dbReference type="ARBA" id="ARBA00034104"/>
    </source>
</evidence>
<dbReference type="AlphaFoldDB" id="A0A0N4VBL3"/>
<evidence type="ECO:0000256" key="11">
    <source>
        <dbReference type="ARBA" id="ARBA00023170"/>
    </source>
</evidence>
<comment type="similarity">
    <text evidence="1">Belongs to the ligand-gated ion channel (TC 1.A.9) family. Gamma-aminobutyric acid receptor (TC 1.A.9.5) subfamily.</text>
</comment>
<evidence type="ECO:0000256" key="3">
    <source>
        <dbReference type="ARBA" id="ARBA00022475"/>
    </source>
</evidence>
<dbReference type="STRING" id="51028.A0A0N4VBL3"/>
<keyword evidence="2" id="KW-0813">Transport</keyword>
<dbReference type="InterPro" id="IPR006202">
    <property type="entry name" value="Neur_chan_lig-bd"/>
</dbReference>
<gene>
    <name evidence="23" type="ORF">EVEC_LOCUS7407</name>
</gene>
<evidence type="ECO:0000256" key="7">
    <source>
        <dbReference type="ARBA" id="ARBA00023018"/>
    </source>
</evidence>
<keyword evidence="6 20" id="KW-1133">Transmembrane helix</keyword>
<keyword evidence="4 20" id="KW-0812">Transmembrane</keyword>
<keyword evidence="8" id="KW-0406">Ion transport</keyword>
<keyword evidence="3" id="KW-1003">Cell membrane</keyword>
<keyword evidence="15" id="KW-0628">Postsynaptic cell membrane</keyword>
<organism evidence="25">
    <name type="scientific">Enterobius vermicularis</name>
    <name type="common">Human pinworm</name>
    <dbReference type="NCBI Taxonomy" id="51028"/>
    <lineage>
        <taxon>Eukaryota</taxon>
        <taxon>Metazoa</taxon>
        <taxon>Ecdysozoa</taxon>
        <taxon>Nematoda</taxon>
        <taxon>Chromadorea</taxon>
        <taxon>Rhabditida</taxon>
        <taxon>Spirurina</taxon>
        <taxon>Oxyuridomorpha</taxon>
        <taxon>Oxyuroidea</taxon>
        <taxon>Oxyuridae</taxon>
        <taxon>Enterobius</taxon>
    </lineage>
</organism>
<evidence type="ECO:0000256" key="20">
    <source>
        <dbReference type="SAM" id="Phobius"/>
    </source>
</evidence>
<evidence type="ECO:0000256" key="4">
    <source>
        <dbReference type="ARBA" id="ARBA00022692"/>
    </source>
</evidence>
<dbReference type="WBParaSite" id="EVEC_0000792301-mRNA-1">
    <property type="protein sequence ID" value="EVEC_0000792301-mRNA-1"/>
    <property type="gene ID" value="EVEC_0000792301"/>
</dbReference>
<evidence type="ECO:0000256" key="19">
    <source>
        <dbReference type="ARBA" id="ARBA00071250"/>
    </source>
</evidence>
<proteinExistence type="inferred from homology"/>
<dbReference type="GO" id="GO:0034707">
    <property type="term" value="C:chloride channel complex"/>
    <property type="evidence" value="ECO:0007669"/>
    <property type="project" value="UniProtKB-KW"/>
</dbReference>
<feature type="transmembrane region" description="Helical" evidence="20">
    <location>
        <begin position="368"/>
        <end position="391"/>
    </location>
</feature>
<evidence type="ECO:0000256" key="9">
    <source>
        <dbReference type="ARBA" id="ARBA00023136"/>
    </source>
</evidence>
<dbReference type="GO" id="GO:0005254">
    <property type="term" value="F:chloride channel activity"/>
    <property type="evidence" value="ECO:0007669"/>
    <property type="project" value="UniProtKB-KW"/>
</dbReference>
<evidence type="ECO:0000256" key="6">
    <source>
        <dbReference type="ARBA" id="ARBA00022989"/>
    </source>
</evidence>
<evidence type="ECO:0000259" key="22">
    <source>
        <dbReference type="Pfam" id="PF02932"/>
    </source>
</evidence>
<dbReference type="GO" id="GO:0004888">
    <property type="term" value="F:transmembrane signaling receptor activity"/>
    <property type="evidence" value="ECO:0007669"/>
    <property type="project" value="InterPro"/>
</dbReference>
<sequence length="403" mass="47074">NKFSCRFRPAHVQYTIEQNVSSLLKQLINRTDRRIRPNYGGPPTEVNITVFVQTISAISEVTMDYTIDLYLRQFWHDTRLAFESEDESSLTIGIDMVNYIWTPDTFFPNGKKSFFHETTSHNSFLRIDKKGNVLRTAHLTPETLTNEFPLDFQVCTLEIESYGYSTKDIIYHWSDQPGENAVQIDKDVELAHFTIGKHWHIEREIQLTTGPYSRLTAYFTFKRNIGFYLIQIYFPASLIVVISWVSFWLNRDATQARVAIGVTTVLTMTTLMTSTNASLPKVSYLTYFNHFLSFTQQKFLVFASLLEYAAIGYLMKRRRSRLNNSAMNMQNLRYVEVGDCPRKARSRSEFSVKLLRRNTAKVDRYSRVVFPLCFVAFQLIYWTIFITTTYVKYIQLIAKLKES</sequence>
<keyword evidence="11" id="KW-0675">Receptor</keyword>
<evidence type="ECO:0000256" key="16">
    <source>
        <dbReference type="ARBA" id="ARBA00023286"/>
    </source>
</evidence>
<dbReference type="Gene3D" id="1.20.58.390">
    <property type="entry name" value="Neurotransmitter-gated ion-channel transmembrane domain"/>
    <property type="match status" value="1"/>
</dbReference>
<evidence type="ECO:0000256" key="1">
    <source>
        <dbReference type="ARBA" id="ARBA00010180"/>
    </source>
</evidence>
<keyword evidence="5" id="KW-0732">Signal</keyword>
<keyword evidence="24" id="KW-1185">Reference proteome</keyword>
<keyword evidence="9 20" id="KW-0472">Membrane</keyword>
<evidence type="ECO:0000313" key="23">
    <source>
        <dbReference type="EMBL" id="VDD92656.1"/>
    </source>
</evidence>
<reference evidence="23 24" key="2">
    <citation type="submission" date="2018-10" db="EMBL/GenBank/DDBJ databases">
        <authorList>
            <consortium name="Pathogen Informatics"/>
        </authorList>
    </citation>
    <scope>NUCLEOTIDE SEQUENCE [LARGE SCALE GENOMIC DNA]</scope>
</reference>
<evidence type="ECO:0000256" key="15">
    <source>
        <dbReference type="ARBA" id="ARBA00023257"/>
    </source>
</evidence>
<name>A0A0N4VBL3_ENTVE</name>
<evidence type="ECO:0000313" key="25">
    <source>
        <dbReference type="WBParaSite" id="EVEC_0000792301-mRNA-1"/>
    </source>
</evidence>
<dbReference type="InterPro" id="IPR036734">
    <property type="entry name" value="Neur_chan_lig-bd_sf"/>
</dbReference>
<evidence type="ECO:0000256" key="10">
    <source>
        <dbReference type="ARBA" id="ARBA00023157"/>
    </source>
</evidence>
<feature type="transmembrane region" description="Helical" evidence="20">
    <location>
        <begin position="258"/>
        <end position="279"/>
    </location>
</feature>
<feature type="transmembrane region" description="Helical" evidence="20">
    <location>
        <begin position="299"/>
        <end position="315"/>
    </location>
</feature>
<keyword evidence="14" id="KW-0868">Chloride</keyword>
<dbReference type="PRINTS" id="PR00253">
    <property type="entry name" value="GABAARECEPTR"/>
</dbReference>
<dbReference type="OrthoDB" id="8890589at2759"/>
<keyword evidence="7" id="KW-0770">Synapse</keyword>
<feature type="transmembrane region" description="Helical" evidence="20">
    <location>
        <begin position="225"/>
        <end position="249"/>
    </location>
</feature>
<dbReference type="EMBL" id="UXUI01008909">
    <property type="protein sequence ID" value="VDD92656.1"/>
    <property type="molecule type" value="Genomic_DNA"/>
</dbReference>
<keyword evidence="16" id="KW-1071">Ligand-gated ion channel</keyword>
<dbReference type="CDD" id="cd19049">
    <property type="entry name" value="LGIC_TM_anion"/>
    <property type="match status" value="1"/>
</dbReference>